<feature type="region of interest" description="Disordered" evidence="1">
    <location>
        <begin position="81"/>
        <end position="128"/>
    </location>
</feature>
<dbReference type="Proteomes" id="UP000054350">
    <property type="component" value="Unassembled WGS sequence"/>
</dbReference>
<feature type="compositionally biased region" description="Basic and acidic residues" evidence="1">
    <location>
        <begin position="81"/>
        <end position="90"/>
    </location>
</feature>
<evidence type="ECO:0000313" key="2">
    <source>
        <dbReference type="EMBL" id="KNE71459.1"/>
    </source>
</evidence>
<evidence type="ECO:0000256" key="1">
    <source>
        <dbReference type="SAM" id="MobiDB-lite"/>
    </source>
</evidence>
<dbReference type="EMBL" id="GG745372">
    <property type="protein sequence ID" value="KNE71459.1"/>
    <property type="molecule type" value="Genomic_DNA"/>
</dbReference>
<reference evidence="2 3" key="1">
    <citation type="submission" date="2009-11" db="EMBL/GenBank/DDBJ databases">
        <title>Annotation of Allomyces macrogynus ATCC 38327.</title>
        <authorList>
            <consortium name="The Broad Institute Genome Sequencing Platform"/>
            <person name="Russ C."/>
            <person name="Cuomo C."/>
            <person name="Burger G."/>
            <person name="Gray M.W."/>
            <person name="Holland P.W.H."/>
            <person name="King N."/>
            <person name="Lang F.B.F."/>
            <person name="Roger A.J."/>
            <person name="Ruiz-Trillo I."/>
            <person name="Young S.K."/>
            <person name="Zeng Q."/>
            <person name="Gargeya S."/>
            <person name="Fitzgerald M."/>
            <person name="Haas B."/>
            <person name="Abouelleil A."/>
            <person name="Alvarado L."/>
            <person name="Arachchi H.M."/>
            <person name="Berlin A."/>
            <person name="Chapman S.B."/>
            <person name="Gearin G."/>
            <person name="Goldberg J."/>
            <person name="Griggs A."/>
            <person name="Gujja S."/>
            <person name="Hansen M."/>
            <person name="Heiman D."/>
            <person name="Howarth C."/>
            <person name="Larimer J."/>
            <person name="Lui A."/>
            <person name="MacDonald P.J.P."/>
            <person name="McCowen C."/>
            <person name="Montmayeur A."/>
            <person name="Murphy C."/>
            <person name="Neiman D."/>
            <person name="Pearson M."/>
            <person name="Priest M."/>
            <person name="Roberts A."/>
            <person name="Saif S."/>
            <person name="Shea T."/>
            <person name="Sisk P."/>
            <person name="Stolte C."/>
            <person name="Sykes S."/>
            <person name="Wortman J."/>
            <person name="Nusbaum C."/>
            <person name="Birren B."/>
        </authorList>
    </citation>
    <scope>NUCLEOTIDE SEQUENCE [LARGE SCALE GENOMIC DNA]</scope>
    <source>
        <strain evidence="2 3">ATCC 38327</strain>
    </source>
</reference>
<accession>A0A0L0TAB2</accession>
<feature type="compositionally biased region" description="Acidic residues" evidence="1">
    <location>
        <begin position="91"/>
        <end position="104"/>
    </location>
</feature>
<dbReference type="AlphaFoldDB" id="A0A0L0TAB2"/>
<gene>
    <name evidence="2" type="ORF">AMAG_15689</name>
</gene>
<organism evidence="2 3">
    <name type="scientific">Allomyces macrogynus (strain ATCC 38327)</name>
    <name type="common">Allomyces javanicus var. macrogynus</name>
    <dbReference type="NCBI Taxonomy" id="578462"/>
    <lineage>
        <taxon>Eukaryota</taxon>
        <taxon>Fungi</taxon>
        <taxon>Fungi incertae sedis</taxon>
        <taxon>Blastocladiomycota</taxon>
        <taxon>Blastocladiomycetes</taxon>
        <taxon>Blastocladiales</taxon>
        <taxon>Blastocladiaceae</taxon>
        <taxon>Allomyces</taxon>
    </lineage>
</organism>
<protein>
    <submittedName>
        <fullName evidence="2">Uncharacterized protein</fullName>
    </submittedName>
</protein>
<proteinExistence type="predicted"/>
<feature type="compositionally biased region" description="Low complexity" evidence="1">
    <location>
        <begin position="105"/>
        <end position="128"/>
    </location>
</feature>
<reference evidence="3" key="2">
    <citation type="submission" date="2009-11" db="EMBL/GenBank/DDBJ databases">
        <title>The Genome Sequence of Allomyces macrogynus strain ATCC 38327.</title>
        <authorList>
            <consortium name="The Broad Institute Genome Sequencing Platform"/>
            <person name="Russ C."/>
            <person name="Cuomo C."/>
            <person name="Shea T."/>
            <person name="Young S.K."/>
            <person name="Zeng Q."/>
            <person name="Koehrsen M."/>
            <person name="Haas B."/>
            <person name="Borodovsky M."/>
            <person name="Guigo R."/>
            <person name="Alvarado L."/>
            <person name="Berlin A."/>
            <person name="Borenstein D."/>
            <person name="Chen Z."/>
            <person name="Engels R."/>
            <person name="Freedman E."/>
            <person name="Gellesch M."/>
            <person name="Goldberg J."/>
            <person name="Griggs A."/>
            <person name="Gujja S."/>
            <person name="Heiman D."/>
            <person name="Hepburn T."/>
            <person name="Howarth C."/>
            <person name="Jen D."/>
            <person name="Larson L."/>
            <person name="Lewis B."/>
            <person name="Mehta T."/>
            <person name="Park D."/>
            <person name="Pearson M."/>
            <person name="Roberts A."/>
            <person name="Saif S."/>
            <person name="Shenoy N."/>
            <person name="Sisk P."/>
            <person name="Stolte C."/>
            <person name="Sykes S."/>
            <person name="Walk T."/>
            <person name="White J."/>
            <person name="Yandava C."/>
            <person name="Burger G."/>
            <person name="Gray M.W."/>
            <person name="Holland P.W.H."/>
            <person name="King N."/>
            <person name="Lang F.B.F."/>
            <person name="Roger A.J."/>
            <person name="Ruiz-Trillo I."/>
            <person name="Lander E."/>
            <person name="Nusbaum C."/>
        </authorList>
    </citation>
    <scope>NUCLEOTIDE SEQUENCE [LARGE SCALE GENOMIC DNA]</scope>
    <source>
        <strain evidence="3">ATCC 38327</strain>
    </source>
</reference>
<sequence>MQATKLKLLSHVTALCDAEQTAMDVDAAPADVGAIRSDPQFAVAAKVLDQVETARVAKYRQLVAQCCEVPEPMVDEMLDRLVDAADKEGGEGDGDGDGDGEGEDPAAAGPAAAPAAPVGPAMVAAAEV</sequence>
<name>A0A0L0TAB2_ALLM3</name>
<keyword evidence="3" id="KW-1185">Reference proteome</keyword>
<evidence type="ECO:0000313" key="3">
    <source>
        <dbReference type="Proteomes" id="UP000054350"/>
    </source>
</evidence>
<dbReference type="VEuPathDB" id="FungiDB:AMAG_15689"/>